<dbReference type="PANTHER" id="PTHR21682">
    <property type="entry name" value="COILED-COIL DOMAIN-CONTAINING PROTEIN 149"/>
    <property type="match status" value="1"/>
</dbReference>
<evidence type="ECO:0000256" key="2">
    <source>
        <dbReference type="ARBA" id="ARBA00023054"/>
    </source>
</evidence>
<dbReference type="InterPro" id="IPR019179">
    <property type="entry name" value="CC149"/>
</dbReference>
<sequence>MTIAKQRLGDEEIGVRHFAAHEREDLVQQLERAKEQIESLEHDLQASVDELQDVKEERSSYQDKVERLNQELNHILGGHENRIIDVDALCMENRYLQERLKQLHEEANLLKSNIAKYKNALERRKNSKGQGKAGSSALTGVLSAKQVQDLLSEDHGCSLPATPQSISDLKSLATALLETIHEKNMVIQHQRQTNKILGNRVAELEKKLRTLEVSGLWSLPGLSYNVSVGFGRGKDTILFSDPGLPTIQQSRSPLLKFIEQPTEDKASPKDVLEAGKSKIKVVTDLLSGEAQKQARDESRAAAQVLTAPEDAGRPAVNSPANQSHRNQRKHFHPSLPQLPSEEEEVNRLGREIMNLTEEQAAVEPEGVGRESPVESQRNEIGPSLLGPASKAELPKPCQDPFESSQPEAEASTMENGKETQEGGGPRSTVKT</sequence>
<dbReference type="RefSeq" id="XP_019497945.1">
    <property type="nucleotide sequence ID" value="XM_019642400.1"/>
</dbReference>
<feature type="coiled-coil region" evidence="3">
    <location>
        <begin position="16"/>
        <end position="120"/>
    </location>
</feature>
<comment type="similarity">
    <text evidence="1">Belongs to the CCDC149 family.</text>
</comment>
<dbReference type="AlphaFoldDB" id="A0A8B7REK3"/>
<evidence type="ECO:0000313" key="5">
    <source>
        <dbReference type="Proteomes" id="UP000694851"/>
    </source>
</evidence>
<evidence type="ECO:0000313" key="6">
    <source>
        <dbReference type="RefSeq" id="XP_019497945.1"/>
    </source>
</evidence>
<dbReference type="PANTHER" id="PTHR21682:SF2">
    <property type="entry name" value="COILED-COIL DOMAIN-CONTAINING PROTEIN 149"/>
    <property type="match status" value="1"/>
</dbReference>
<dbReference type="GeneID" id="109382703"/>
<reference evidence="6" key="1">
    <citation type="submission" date="2025-08" db="UniProtKB">
        <authorList>
            <consortium name="RefSeq"/>
        </authorList>
    </citation>
    <scope>IDENTIFICATION</scope>
    <source>
        <tissue evidence="6">Muscle</tissue>
    </source>
</reference>
<name>A0A8B7REK3_HIPAR</name>
<proteinExistence type="inferred from homology"/>
<organism evidence="5 6">
    <name type="scientific">Hipposideros armiger</name>
    <name type="common">Great Himalayan leaf-nosed bat</name>
    <dbReference type="NCBI Taxonomy" id="186990"/>
    <lineage>
        <taxon>Eukaryota</taxon>
        <taxon>Metazoa</taxon>
        <taxon>Chordata</taxon>
        <taxon>Craniata</taxon>
        <taxon>Vertebrata</taxon>
        <taxon>Euteleostomi</taxon>
        <taxon>Mammalia</taxon>
        <taxon>Eutheria</taxon>
        <taxon>Laurasiatheria</taxon>
        <taxon>Chiroptera</taxon>
        <taxon>Yinpterochiroptera</taxon>
        <taxon>Rhinolophoidea</taxon>
        <taxon>Hipposideridae</taxon>
        <taxon>Hipposideros</taxon>
    </lineage>
</organism>
<keyword evidence="2 3" id="KW-0175">Coiled coil</keyword>
<evidence type="ECO:0000256" key="4">
    <source>
        <dbReference type="SAM" id="MobiDB-lite"/>
    </source>
</evidence>
<gene>
    <name evidence="6" type="primary">CCDC149</name>
</gene>
<accession>A0A8B7REK3</accession>
<keyword evidence="5" id="KW-1185">Reference proteome</keyword>
<dbReference type="Pfam" id="PF09789">
    <property type="entry name" value="CC149"/>
    <property type="match status" value="1"/>
</dbReference>
<evidence type="ECO:0000256" key="1">
    <source>
        <dbReference type="ARBA" id="ARBA00005872"/>
    </source>
</evidence>
<feature type="coiled-coil region" evidence="3">
    <location>
        <begin position="187"/>
        <end position="214"/>
    </location>
</feature>
<dbReference type="Proteomes" id="UP000694851">
    <property type="component" value="Unplaced"/>
</dbReference>
<dbReference type="OrthoDB" id="5917629at2759"/>
<dbReference type="CTD" id="91050"/>
<evidence type="ECO:0000256" key="3">
    <source>
        <dbReference type="SAM" id="Coils"/>
    </source>
</evidence>
<feature type="region of interest" description="Disordered" evidence="4">
    <location>
        <begin position="290"/>
        <end position="431"/>
    </location>
</feature>
<protein>
    <submittedName>
        <fullName evidence="6">Coiled-coil domain-containing protein 149 isoform X6</fullName>
    </submittedName>
</protein>